<evidence type="ECO:0000313" key="2">
    <source>
        <dbReference type="EMBL" id="MBL0387762.1"/>
    </source>
</evidence>
<keyword evidence="3" id="KW-1185">Reference proteome</keyword>
<name>A0ABS1JBW1_9BACL</name>
<dbReference type="EMBL" id="JAEQNB010000004">
    <property type="protein sequence ID" value="MBL0387762.1"/>
    <property type="molecule type" value="Genomic_DNA"/>
</dbReference>
<dbReference type="Proteomes" id="UP000602284">
    <property type="component" value="Unassembled WGS sequence"/>
</dbReference>
<sequence length="145" mass="17446">MNAYEQLYQEYVRELRAAVAHEEAFLKGIRERNRENFTTEEELEIWVRRNFDPISCSGRVVAIFRKYWLACDKLNLENDEKYSEEEDVEEVDEESEDDDEEIDWEYVNPKDFTVDWLSGEHDDLYELIDSMPYYPIGIDEDGNYC</sequence>
<feature type="region of interest" description="Disordered" evidence="1">
    <location>
        <begin position="80"/>
        <end position="100"/>
    </location>
</feature>
<dbReference type="RefSeq" id="WP_201636071.1">
    <property type="nucleotide sequence ID" value="NZ_JAEQNB010000004.1"/>
</dbReference>
<reference evidence="2 3" key="1">
    <citation type="submission" date="2021-01" db="EMBL/GenBank/DDBJ databases">
        <title>Tumebacillus sp. strain ITR2 16S ribosomal RNA gene Genome sequencing and assembly.</title>
        <authorList>
            <person name="Kang M."/>
        </authorList>
    </citation>
    <scope>NUCLEOTIDE SEQUENCE [LARGE SCALE GENOMIC DNA]</scope>
    <source>
        <strain evidence="2 3">ITR2</strain>
    </source>
</reference>
<accession>A0ABS1JBW1</accession>
<organism evidence="2 3">
    <name type="scientific">Tumebacillus amylolyticus</name>
    <dbReference type="NCBI Taxonomy" id="2801339"/>
    <lineage>
        <taxon>Bacteria</taxon>
        <taxon>Bacillati</taxon>
        <taxon>Bacillota</taxon>
        <taxon>Bacilli</taxon>
        <taxon>Bacillales</taxon>
        <taxon>Alicyclobacillaceae</taxon>
        <taxon>Tumebacillus</taxon>
    </lineage>
</organism>
<evidence type="ECO:0000256" key="1">
    <source>
        <dbReference type="SAM" id="MobiDB-lite"/>
    </source>
</evidence>
<evidence type="ECO:0000313" key="3">
    <source>
        <dbReference type="Proteomes" id="UP000602284"/>
    </source>
</evidence>
<protein>
    <submittedName>
        <fullName evidence="2">Uncharacterized protein</fullName>
    </submittedName>
</protein>
<feature type="compositionally biased region" description="Acidic residues" evidence="1">
    <location>
        <begin position="82"/>
        <end position="100"/>
    </location>
</feature>
<proteinExistence type="predicted"/>
<comment type="caution">
    <text evidence="2">The sequence shown here is derived from an EMBL/GenBank/DDBJ whole genome shotgun (WGS) entry which is preliminary data.</text>
</comment>
<gene>
    <name evidence="2" type="ORF">JJB07_14065</name>
</gene>